<feature type="region of interest" description="Disordered" evidence="1">
    <location>
        <begin position="175"/>
        <end position="213"/>
    </location>
</feature>
<dbReference type="OrthoDB" id="10466598at2759"/>
<feature type="compositionally biased region" description="Basic and acidic residues" evidence="1">
    <location>
        <begin position="175"/>
        <end position="207"/>
    </location>
</feature>
<comment type="caution">
    <text evidence="2">The sequence shown here is derived from an EMBL/GenBank/DDBJ whole genome shotgun (WGS) entry which is preliminary data.</text>
</comment>
<dbReference type="EMBL" id="JACGCM010000067">
    <property type="protein sequence ID" value="KAF6176685.1"/>
    <property type="molecule type" value="Genomic_DNA"/>
</dbReference>
<sequence>MGSSNLDSVNGVVGEIMNIHKSLPKRKCYACFKSKEHKREAHEILDRENVHIMFDEFVQRAPNCLTSSPSSSNETITYSESLISTMAKAKVDGIGFGGVGSLIRRPKIKDSALKPVIEYGQDGEKLSPFSLDSLTGLYVKKGLGFDMEGIAVTLGIVETCTKLAPIVIKKDKLDVKKKGKEKEHDPVAMKNKDAPSNKKPADAEVNKEAVVMA</sequence>
<dbReference type="AlphaFoldDB" id="A0A7J7PB53"/>
<evidence type="ECO:0000313" key="2">
    <source>
        <dbReference type="EMBL" id="KAF6176685.1"/>
    </source>
</evidence>
<accession>A0A7J7PB53</accession>
<keyword evidence="3" id="KW-1185">Reference proteome</keyword>
<organism evidence="2 3">
    <name type="scientific">Kingdonia uniflora</name>
    <dbReference type="NCBI Taxonomy" id="39325"/>
    <lineage>
        <taxon>Eukaryota</taxon>
        <taxon>Viridiplantae</taxon>
        <taxon>Streptophyta</taxon>
        <taxon>Embryophyta</taxon>
        <taxon>Tracheophyta</taxon>
        <taxon>Spermatophyta</taxon>
        <taxon>Magnoliopsida</taxon>
        <taxon>Ranunculales</taxon>
        <taxon>Circaeasteraceae</taxon>
        <taxon>Kingdonia</taxon>
    </lineage>
</organism>
<evidence type="ECO:0000313" key="3">
    <source>
        <dbReference type="Proteomes" id="UP000541444"/>
    </source>
</evidence>
<evidence type="ECO:0000256" key="1">
    <source>
        <dbReference type="SAM" id="MobiDB-lite"/>
    </source>
</evidence>
<protein>
    <submittedName>
        <fullName evidence="2">Uncharacterized protein</fullName>
    </submittedName>
</protein>
<name>A0A7J7PB53_9MAGN</name>
<proteinExistence type="predicted"/>
<reference evidence="2 3" key="1">
    <citation type="journal article" date="2020" name="IScience">
        <title>Genome Sequencing of the Endangered Kingdonia uniflora (Circaeasteraceae, Ranunculales) Reveals Potential Mechanisms of Evolutionary Specialization.</title>
        <authorList>
            <person name="Sun Y."/>
            <person name="Deng T."/>
            <person name="Zhang A."/>
            <person name="Moore M.J."/>
            <person name="Landis J.B."/>
            <person name="Lin N."/>
            <person name="Zhang H."/>
            <person name="Zhang X."/>
            <person name="Huang J."/>
            <person name="Zhang X."/>
            <person name="Sun H."/>
            <person name="Wang H."/>
        </authorList>
    </citation>
    <scope>NUCLEOTIDE SEQUENCE [LARGE SCALE GENOMIC DNA]</scope>
    <source>
        <strain evidence="2">TB1705</strain>
        <tissue evidence="2">Leaf</tissue>
    </source>
</reference>
<gene>
    <name evidence="2" type="ORF">GIB67_034547</name>
</gene>
<dbReference type="Proteomes" id="UP000541444">
    <property type="component" value="Unassembled WGS sequence"/>
</dbReference>